<protein>
    <submittedName>
        <fullName evidence="1">Uncharacterized protein</fullName>
    </submittedName>
</protein>
<evidence type="ECO:0000313" key="2">
    <source>
        <dbReference type="Proteomes" id="UP001590951"/>
    </source>
</evidence>
<name>A0ABR4AJE7_9LECA</name>
<comment type="caution">
    <text evidence="1">The sequence shown here is derived from an EMBL/GenBank/DDBJ whole genome shotgun (WGS) entry which is preliminary data.</text>
</comment>
<dbReference type="EMBL" id="JBHFEH010000131">
    <property type="protein sequence ID" value="KAL2045907.1"/>
    <property type="molecule type" value="Genomic_DNA"/>
</dbReference>
<keyword evidence="2" id="KW-1185">Reference proteome</keyword>
<dbReference type="Proteomes" id="UP001590951">
    <property type="component" value="Unassembled WGS sequence"/>
</dbReference>
<proteinExistence type="predicted"/>
<gene>
    <name evidence="1" type="ORF">ABVK25_011961</name>
</gene>
<sequence length="77" mass="8664">MARYFDHTTIATPTPANPSQEIIASLTNVTGFPLRNTYSKHDLQGLYSGPTSISYLYFHFSKSSSPDLLIAERKPHY</sequence>
<organism evidence="1 2">
    <name type="scientific">Lepraria finkii</name>
    <dbReference type="NCBI Taxonomy" id="1340010"/>
    <lineage>
        <taxon>Eukaryota</taxon>
        <taxon>Fungi</taxon>
        <taxon>Dikarya</taxon>
        <taxon>Ascomycota</taxon>
        <taxon>Pezizomycotina</taxon>
        <taxon>Lecanoromycetes</taxon>
        <taxon>OSLEUM clade</taxon>
        <taxon>Lecanoromycetidae</taxon>
        <taxon>Lecanorales</taxon>
        <taxon>Lecanorineae</taxon>
        <taxon>Stereocaulaceae</taxon>
        <taxon>Lepraria</taxon>
    </lineage>
</organism>
<evidence type="ECO:0000313" key="1">
    <source>
        <dbReference type="EMBL" id="KAL2045907.1"/>
    </source>
</evidence>
<reference evidence="1 2" key="1">
    <citation type="submission" date="2024-09" db="EMBL/GenBank/DDBJ databases">
        <title>Rethinking Asexuality: The Enigmatic Case of Functional Sexual Genes in Lepraria (Stereocaulaceae).</title>
        <authorList>
            <person name="Doellman M."/>
            <person name="Sun Y."/>
            <person name="Barcenas-Pena A."/>
            <person name="Lumbsch H.T."/>
            <person name="Grewe F."/>
        </authorList>
    </citation>
    <scope>NUCLEOTIDE SEQUENCE [LARGE SCALE GENOMIC DNA]</scope>
    <source>
        <strain evidence="1 2">Grewe 0041</strain>
    </source>
</reference>
<accession>A0ABR4AJE7</accession>